<evidence type="ECO:0000256" key="2">
    <source>
        <dbReference type="ARBA" id="ARBA00022618"/>
    </source>
</evidence>
<dbReference type="HAMAP" id="MF_00599">
    <property type="entry name" value="FtsB"/>
    <property type="match status" value="1"/>
</dbReference>
<dbReference type="GO" id="GO:0005886">
    <property type="term" value="C:plasma membrane"/>
    <property type="evidence" value="ECO:0007669"/>
    <property type="project" value="UniProtKB-SubCell"/>
</dbReference>
<feature type="coiled-coil region" evidence="7">
    <location>
        <begin position="29"/>
        <end position="56"/>
    </location>
</feature>
<dbReference type="Pfam" id="PF04977">
    <property type="entry name" value="DivIC"/>
    <property type="match status" value="1"/>
</dbReference>
<dbReference type="PANTHER" id="PTHR37485">
    <property type="entry name" value="CELL DIVISION PROTEIN FTSB"/>
    <property type="match status" value="1"/>
</dbReference>
<keyword evidence="5 7" id="KW-0472">Membrane</keyword>
<protein>
    <recommendedName>
        <fullName evidence="7">Cell division protein FtsB</fullName>
    </recommendedName>
</protein>
<proteinExistence type="inferred from homology"/>
<feature type="topological domain" description="Cytoplasmic" evidence="7">
    <location>
        <begin position="1"/>
        <end position="3"/>
    </location>
</feature>
<comment type="function">
    <text evidence="7">Essential cell division protein. May link together the upstream cell division proteins, which are predominantly cytoplasmic, with the downstream cell division proteins, which are predominantly periplasmic.</text>
</comment>
<keyword evidence="9" id="KW-1185">Reference proteome</keyword>
<reference evidence="8 9" key="1">
    <citation type="journal article" date="2024" name="Microbiology">
        <title>Methylomarinum rosea sp. nov., a novel halophilic methanotrophic bacterium from the hypersaline Lake Elton.</title>
        <authorList>
            <person name="Suleimanov R.Z."/>
            <person name="Oshkin I.Y."/>
            <person name="Danilova O.V."/>
            <person name="Suzina N.E."/>
            <person name="Dedysh S.N."/>
        </authorList>
    </citation>
    <scope>NUCLEOTIDE SEQUENCE [LARGE SCALE GENOMIC DNA]</scope>
    <source>
        <strain evidence="8 9">Ch1-1</strain>
    </source>
</reference>
<dbReference type="InterPro" id="IPR007060">
    <property type="entry name" value="FtsL/DivIC"/>
</dbReference>
<comment type="subunit">
    <text evidence="7">Part of a complex composed of FtsB, FtsL and FtsQ.</text>
</comment>
<evidence type="ECO:0000256" key="7">
    <source>
        <dbReference type="HAMAP-Rule" id="MF_00599"/>
    </source>
</evidence>
<evidence type="ECO:0000313" key="9">
    <source>
        <dbReference type="Proteomes" id="UP001225378"/>
    </source>
</evidence>
<dbReference type="PANTHER" id="PTHR37485:SF1">
    <property type="entry name" value="CELL DIVISION PROTEIN FTSB"/>
    <property type="match status" value="1"/>
</dbReference>
<keyword evidence="7" id="KW-0175">Coiled coil</keyword>
<sequence length="89" mass="10657">MKILIAIIILLIVHLQYRFWLGDASVFRIQEYQQRLDALQKEAQEKKERNDALYAEVLDLRKGQEAIEERARYELGMVKENETFFQVLE</sequence>
<dbReference type="EMBL" id="CP157743">
    <property type="protein sequence ID" value="XBS22563.1"/>
    <property type="molecule type" value="Genomic_DNA"/>
</dbReference>
<gene>
    <name evidence="7 8" type="primary">ftsB</name>
    <name evidence="8" type="ORF">Q9L42_010100</name>
</gene>
<accession>A0AAU7P032</accession>
<evidence type="ECO:0000256" key="3">
    <source>
        <dbReference type="ARBA" id="ARBA00022692"/>
    </source>
</evidence>
<name>A0AAU7P032_9GAMM</name>
<dbReference type="GO" id="GO:0030428">
    <property type="term" value="C:cell septum"/>
    <property type="evidence" value="ECO:0007669"/>
    <property type="project" value="TreeGrafter"/>
</dbReference>
<dbReference type="AlphaFoldDB" id="A0AAU7P032"/>
<dbReference type="GO" id="GO:0032153">
    <property type="term" value="C:cell division site"/>
    <property type="evidence" value="ECO:0007669"/>
    <property type="project" value="UniProtKB-UniRule"/>
</dbReference>
<keyword evidence="3 7" id="KW-0812">Transmembrane</keyword>
<feature type="topological domain" description="Periplasmic" evidence="7">
    <location>
        <begin position="22"/>
        <end position="89"/>
    </location>
</feature>
<keyword evidence="4 7" id="KW-1133">Transmembrane helix</keyword>
<keyword evidence="6 7" id="KW-0131">Cell cycle</keyword>
<dbReference type="GO" id="GO:0043093">
    <property type="term" value="P:FtsZ-dependent cytokinesis"/>
    <property type="evidence" value="ECO:0007669"/>
    <property type="project" value="UniProtKB-UniRule"/>
</dbReference>
<dbReference type="InterPro" id="IPR023081">
    <property type="entry name" value="Cell_div_FtsB"/>
</dbReference>
<dbReference type="NCBIfam" id="NF002058">
    <property type="entry name" value="PRK00888.1"/>
    <property type="match status" value="1"/>
</dbReference>
<keyword evidence="1 7" id="KW-1003">Cell membrane</keyword>
<comment type="subcellular location">
    <subcellularLocation>
        <location evidence="7">Cell inner membrane</location>
        <topology evidence="7">Single-pass type II membrane protein</topology>
    </subcellularLocation>
    <text evidence="7">Localizes to the division septum.</text>
</comment>
<evidence type="ECO:0000256" key="5">
    <source>
        <dbReference type="ARBA" id="ARBA00023136"/>
    </source>
</evidence>
<organism evidence="8 9">
    <name type="scientific">Methylomarinum roseum</name>
    <dbReference type="NCBI Taxonomy" id="3067653"/>
    <lineage>
        <taxon>Bacteria</taxon>
        <taxon>Pseudomonadati</taxon>
        <taxon>Pseudomonadota</taxon>
        <taxon>Gammaproteobacteria</taxon>
        <taxon>Methylococcales</taxon>
        <taxon>Methylococcaceae</taxon>
        <taxon>Methylomarinum</taxon>
    </lineage>
</organism>
<evidence type="ECO:0000256" key="6">
    <source>
        <dbReference type="ARBA" id="ARBA00023306"/>
    </source>
</evidence>
<evidence type="ECO:0000256" key="1">
    <source>
        <dbReference type="ARBA" id="ARBA00022475"/>
    </source>
</evidence>
<dbReference type="Proteomes" id="UP001225378">
    <property type="component" value="Chromosome"/>
</dbReference>
<evidence type="ECO:0000256" key="4">
    <source>
        <dbReference type="ARBA" id="ARBA00022989"/>
    </source>
</evidence>
<dbReference type="RefSeq" id="WP_305910238.1">
    <property type="nucleotide sequence ID" value="NZ_CP157743.1"/>
</dbReference>
<keyword evidence="2 7" id="KW-0132">Cell division</keyword>
<evidence type="ECO:0000313" key="8">
    <source>
        <dbReference type="EMBL" id="XBS22563.1"/>
    </source>
</evidence>
<keyword evidence="7" id="KW-0997">Cell inner membrane</keyword>
<dbReference type="KEGG" id="mech:Q9L42_010100"/>
<comment type="similarity">
    <text evidence="7">Belongs to the FtsB family.</text>
</comment>